<evidence type="ECO:0000313" key="1">
    <source>
        <dbReference type="EMBL" id="OUT09016.1"/>
    </source>
</evidence>
<sequence>MADENIFEAKDESQIILPEDENPLRNEIKTAPLTKLNFSGTAFLLEKNHAKTRFFTTADMVSDAEGLIHSGFVFMGANYAALLAINEEFCVSIGARINFFGPLKLGDVVEFDAQARFEESRKREVKVIGYVKEIKIFEGIFQLVTLEEHIFVTQQKNIQKEAAIRQKREREEAQAKNNG</sequence>
<name>A0A1Y5MK91_9BACT</name>
<reference evidence="1 2" key="1">
    <citation type="submission" date="2017-04" db="EMBL/GenBank/DDBJ databases">
        <title>Complete genome of Campylobacter concisus ATCC 33237T and draft genomes for an additional eight well characterized C. concisus strains.</title>
        <authorList>
            <person name="Cornelius A.J."/>
            <person name="Miller W.G."/>
            <person name="Lastovica A.J."/>
            <person name="On S.L."/>
            <person name="French N.P."/>
            <person name="Vandenberg O."/>
            <person name="Biggs P.J."/>
        </authorList>
    </citation>
    <scope>NUCLEOTIDE SEQUENCE [LARGE SCALE GENOMIC DNA]</scope>
    <source>
        <strain evidence="1 2">CCUG 19995</strain>
    </source>
</reference>
<dbReference type="Gene3D" id="3.10.129.10">
    <property type="entry name" value="Hotdog Thioesterase"/>
    <property type="match status" value="1"/>
</dbReference>
<dbReference type="CDD" id="cd03440">
    <property type="entry name" value="hot_dog"/>
    <property type="match status" value="1"/>
</dbReference>
<accession>A0A1Y5MK91</accession>
<dbReference type="SUPFAM" id="SSF54637">
    <property type="entry name" value="Thioesterase/thiol ester dehydrase-isomerase"/>
    <property type="match status" value="1"/>
</dbReference>
<dbReference type="EMBL" id="NDYN01000001">
    <property type="protein sequence ID" value="OUT09016.1"/>
    <property type="molecule type" value="Genomic_DNA"/>
</dbReference>
<organism evidence="1 2">
    <name type="scientific">Campylobacter concisus</name>
    <dbReference type="NCBI Taxonomy" id="199"/>
    <lineage>
        <taxon>Bacteria</taxon>
        <taxon>Pseudomonadati</taxon>
        <taxon>Campylobacterota</taxon>
        <taxon>Epsilonproteobacteria</taxon>
        <taxon>Campylobacterales</taxon>
        <taxon>Campylobacteraceae</taxon>
        <taxon>Campylobacter</taxon>
    </lineage>
</organism>
<dbReference type="AlphaFoldDB" id="A0A1Y5MK91"/>
<evidence type="ECO:0000313" key="2">
    <source>
        <dbReference type="Proteomes" id="UP000196317"/>
    </source>
</evidence>
<comment type="caution">
    <text evidence="1">The sequence shown here is derived from an EMBL/GenBank/DDBJ whole genome shotgun (WGS) entry which is preliminary data.</text>
</comment>
<proteinExistence type="predicted"/>
<protein>
    <submittedName>
        <fullName evidence="1">Thioesterase</fullName>
    </submittedName>
</protein>
<dbReference type="InterPro" id="IPR029069">
    <property type="entry name" value="HotDog_dom_sf"/>
</dbReference>
<gene>
    <name evidence="1" type="ORF">B9N65_01350</name>
</gene>
<dbReference type="RefSeq" id="WP_087582510.1">
    <property type="nucleotide sequence ID" value="NZ_CABPVQ010000001.1"/>
</dbReference>
<dbReference type="Proteomes" id="UP000196317">
    <property type="component" value="Unassembled WGS sequence"/>
</dbReference>